<evidence type="ECO:0000313" key="3">
    <source>
        <dbReference type="Proteomes" id="UP000196084"/>
    </source>
</evidence>
<dbReference type="OrthoDB" id="200487at2157"/>
<evidence type="ECO:0000313" key="2">
    <source>
        <dbReference type="EMBL" id="OVE85394.1"/>
    </source>
</evidence>
<sequence length="123" mass="13965">MTQPQLPQIDRPAARAIVSNHHRRRLVCHLEHGETVSVAEAVRRLGTRDQQSAEDDAAEPTRQQLRLALVHNHLPRLDDHDVLEYDPNTNEITLTAPLEYEHSEAVFETLLEPALEAPNANSW</sequence>
<dbReference type="AlphaFoldDB" id="A0A202EAY3"/>
<dbReference type="EMBL" id="MWPH01000001">
    <property type="protein sequence ID" value="OVE85394.1"/>
    <property type="molecule type" value="Genomic_DNA"/>
</dbReference>
<dbReference type="RefSeq" id="WP_054864084.1">
    <property type="nucleotide sequence ID" value="NZ_MWPH01000001.1"/>
</dbReference>
<gene>
    <name evidence="2" type="ORF">B2G88_00755</name>
</gene>
<proteinExistence type="predicted"/>
<feature type="domain" description="DUF7344" evidence="1">
    <location>
        <begin position="17"/>
        <end position="92"/>
    </location>
</feature>
<comment type="caution">
    <text evidence="2">The sequence shown here is derived from an EMBL/GenBank/DDBJ whole genome shotgun (WGS) entry which is preliminary data.</text>
</comment>
<dbReference type="Proteomes" id="UP000196084">
    <property type="component" value="Unassembled WGS sequence"/>
</dbReference>
<protein>
    <recommendedName>
        <fullName evidence="1">DUF7344 domain-containing protein</fullName>
    </recommendedName>
</protein>
<evidence type="ECO:0000259" key="1">
    <source>
        <dbReference type="Pfam" id="PF24035"/>
    </source>
</evidence>
<keyword evidence="3" id="KW-1185">Reference proteome</keyword>
<reference evidence="2 3" key="1">
    <citation type="submission" date="2017-02" db="EMBL/GenBank/DDBJ databases">
        <title>Natronthermophilus aegyptiacus gen. nov.,sp. nov., an aerobic, extremely halophilic alkalithermophilic archaeon isolated from the athalassohaline Wadi An Natrun, Egypt.</title>
        <authorList>
            <person name="Zhao B."/>
        </authorList>
    </citation>
    <scope>NUCLEOTIDE SEQUENCE [LARGE SCALE GENOMIC DNA]</scope>
    <source>
        <strain evidence="2 3">CGMCC 1.3597</strain>
    </source>
</reference>
<name>A0A202EAY3_9EURY</name>
<dbReference type="InterPro" id="IPR055768">
    <property type="entry name" value="DUF7344"/>
</dbReference>
<organism evidence="2 3">
    <name type="scientific">Natronolimnobius baerhuensis</name>
    <dbReference type="NCBI Taxonomy" id="253108"/>
    <lineage>
        <taxon>Archaea</taxon>
        <taxon>Methanobacteriati</taxon>
        <taxon>Methanobacteriota</taxon>
        <taxon>Stenosarchaea group</taxon>
        <taxon>Halobacteria</taxon>
        <taxon>Halobacteriales</taxon>
        <taxon>Natrialbaceae</taxon>
        <taxon>Natronolimnobius</taxon>
    </lineage>
</organism>
<dbReference type="Pfam" id="PF24035">
    <property type="entry name" value="DUF7344"/>
    <property type="match status" value="1"/>
</dbReference>
<accession>A0A202EAY3</accession>